<evidence type="ECO:0000313" key="3">
    <source>
        <dbReference type="Proteomes" id="UP000177912"/>
    </source>
</evidence>
<feature type="transmembrane region" description="Helical" evidence="1">
    <location>
        <begin position="16"/>
        <end position="35"/>
    </location>
</feature>
<comment type="caution">
    <text evidence="2">The sequence shown here is derived from an EMBL/GenBank/DDBJ whole genome shotgun (WGS) entry which is preliminary data.</text>
</comment>
<keyword evidence="1" id="KW-1133">Transmembrane helix</keyword>
<keyword evidence="1" id="KW-0472">Membrane</keyword>
<dbReference type="EMBL" id="MFEI01000015">
    <property type="protein sequence ID" value="OGE80937.1"/>
    <property type="molecule type" value="Genomic_DNA"/>
</dbReference>
<sequence>MREIIATLLPHPERRVYNLETALVGTLGIVFILMRDLLHHWSVVEETIVLVIFLAGLMGITRIPFVSTFRGKPLPLWAYPLVSGFISGFMDSFLVLLLIGKAKLEGPKQDQFKFKAINMIAALIGGLITYFGEVYMLPLALKYNMREWHSMLPVIPPVAVFLLILGFLTNRLAIKIIGVELADNNHGKKMVADKGDYLEFAVAVAILLFTHNALLCLGVLFFYSFVTGQGEDLIEVMKTETEVAVMTLLVVAAFIAEPVAPLMSNFEGYKAFFPAVVNGVLTGAIYPAAGNIWQEVPILSTAVLITPLSSLVGVMLFKTRREWWDYMRLSVPIAMIWFGLCWSWFHLLWPYIDPHFYQFFTRPMMP</sequence>
<feature type="transmembrane region" description="Helical" evidence="1">
    <location>
        <begin position="272"/>
        <end position="290"/>
    </location>
</feature>
<dbReference type="AlphaFoldDB" id="A0A1F5NTF3"/>
<name>A0A1F5NTF3_9BACT</name>
<feature type="transmembrane region" description="Helical" evidence="1">
    <location>
        <begin position="243"/>
        <end position="260"/>
    </location>
</feature>
<organism evidence="2 3">
    <name type="scientific">Candidatus Doudnabacteria bacterium RIFCSPHIGHO2_01_FULL_43_23</name>
    <dbReference type="NCBI Taxonomy" id="1817822"/>
    <lineage>
        <taxon>Bacteria</taxon>
        <taxon>Candidatus Doudnaibacteriota</taxon>
    </lineage>
</organism>
<feature type="transmembrane region" description="Helical" evidence="1">
    <location>
        <begin position="151"/>
        <end position="168"/>
    </location>
</feature>
<proteinExistence type="predicted"/>
<feature type="transmembrane region" description="Helical" evidence="1">
    <location>
        <begin position="112"/>
        <end position="131"/>
    </location>
</feature>
<reference evidence="2 3" key="1">
    <citation type="journal article" date="2016" name="Nat. Commun.">
        <title>Thousands of microbial genomes shed light on interconnected biogeochemical processes in an aquifer system.</title>
        <authorList>
            <person name="Anantharaman K."/>
            <person name="Brown C.T."/>
            <person name="Hug L.A."/>
            <person name="Sharon I."/>
            <person name="Castelle C.J."/>
            <person name="Probst A.J."/>
            <person name="Thomas B.C."/>
            <person name="Singh A."/>
            <person name="Wilkins M.J."/>
            <person name="Karaoz U."/>
            <person name="Brodie E.L."/>
            <person name="Williams K.H."/>
            <person name="Hubbard S.S."/>
            <person name="Banfield J.F."/>
        </authorList>
    </citation>
    <scope>NUCLEOTIDE SEQUENCE [LARGE SCALE GENOMIC DNA]</scope>
</reference>
<feature type="transmembrane region" description="Helical" evidence="1">
    <location>
        <begin position="77"/>
        <end position="100"/>
    </location>
</feature>
<feature type="transmembrane region" description="Helical" evidence="1">
    <location>
        <begin position="197"/>
        <end position="223"/>
    </location>
</feature>
<keyword evidence="1" id="KW-0812">Transmembrane</keyword>
<feature type="transmembrane region" description="Helical" evidence="1">
    <location>
        <begin position="296"/>
        <end position="317"/>
    </location>
</feature>
<evidence type="ECO:0000313" key="2">
    <source>
        <dbReference type="EMBL" id="OGE80937.1"/>
    </source>
</evidence>
<dbReference type="Proteomes" id="UP000177912">
    <property type="component" value="Unassembled WGS sequence"/>
</dbReference>
<evidence type="ECO:0000256" key="1">
    <source>
        <dbReference type="SAM" id="Phobius"/>
    </source>
</evidence>
<feature type="transmembrane region" description="Helical" evidence="1">
    <location>
        <begin position="329"/>
        <end position="352"/>
    </location>
</feature>
<protein>
    <submittedName>
        <fullName evidence="2">Uncharacterized protein</fullName>
    </submittedName>
</protein>
<feature type="transmembrane region" description="Helical" evidence="1">
    <location>
        <begin position="47"/>
        <end position="65"/>
    </location>
</feature>
<accession>A0A1F5NTF3</accession>
<gene>
    <name evidence="2" type="ORF">A2826_00220</name>
</gene>